<sequence length="384" mass="39444">MGKLISFLTCITAASAAAISVGASVCISGPVTSNGRSCTVECGVDHPGGDYSSLYTADFQTCIDACTADSGCATAQYSNTNSYCYLKGVVDPSSNNVNVNSVVCQAPTPPPAPPAPDTCTAGSVKLNGRSGALQCGIDYPGGDYASQYTGSLVACENLCAADLNCLTAQYSKDTKYCYLKSTVQPSKLNGEINSIIFSSTSTTPGCMPYAPVSPYMQSPGFEQGLQGWSAPAQSDSLGTFTGNVTDSIALEGCNAYVVTPSSKNNPLLTRSAANEVSFQGLTLGKTYNISVKVGTTSSSILSGPAPLIQVQVQGQTPVLSTPICGWASTGACPIRGVGNASGQLVSGQFLGSTINPTVYVFIYWLGGTANNNPVLLDDVEITLV</sequence>
<dbReference type="InterPro" id="IPR003609">
    <property type="entry name" value="Pan_app"/>
</dbReference>
<dbReference type="EMBL" id="CAJPDQ010000020">
    <property type="protein sequence ID" value="CAF9923714.1"/>
    <property type="molecule type" value="Genomic_DNA"/>
</dbReference>
<dbReference type="Gene3D" id="3.50.4.10">
    <property type="entry name" value="Hepatocyte Growth Factor"/>
    <property type="match status" value="2"/>
</dbReference>
<accession>A0A8H3FHR4</accession>
<evidence type="ECO:0000313" key="4">
    <source>
        <dbReference type="EMBL" id="CAF9923714.1"/>
    </source>
</evidence>
<feature type="domain" description="Apple" evidence="2">
    <location>
        <begin position="148"/>
        <end position="190"/>
    </location>
</feature>
<feature type="signal peptide" evidence="1">
    <location>
        <begin position="1"/>
        <end position="16"/>
    </location>
</feature>
<evidence type="ECO:0000313" key="5">
    <source>
        <dbReference type="Proteomes" id="UP000664169"/>
    </source>
</evidence>
<dbReference type="Gene3D" id="2.60.120.260">
    <property type="entry name" value="Galactose-binding domain-like"/>
    <property type="match status" value="1"/>
</dbReference>
<dbReference type="OrthoDB" id="160645at2759"/>
<dbReference type="AlphaFoldDB" id="A0A8H3FHR4"/>
<proteinExistence type="predicted"/>
<dbReference type="Proteomes" id="UP000664169">
    <property type="component" value="Unassembled WGS sequence"/>
</dbReference>
<keyword evidence="5" id="KW-1185">Reference proteome</keyword>
<evidence type="ECO:0000259" key="2">
    <source>
        <dbReference type="Pfam" id="PF00024"/>
    </source>
</evidence>
<feature type="domain" description="Apple" evidence="3">
    <location>
        <begin position="44"/>
        <end position="87"/>
    </location>
</feature>
<keyword evidence="1" id="KW-0732">Signal</keyword>
<gene>
    <name evidence="4" type="ORF">GOMPHAMPRED_003429</name>
</gene>
<comment type="caution">
    <text evidence="4">The sequence shown here is derived from an EMBL/GenBank/DDBJ whole genome shotgun (WGS) entry which is preliminary data.</text>
</comment>
<name>A0A8H3FHR4_9LECA</name>
<organism evidence="4 5">
    <name type="scientific">Gomphillus americanus</name>
    <dbReference type="NCBI Taxonomy" id="1940652"/>
    <lineage>
        <taxon>Eukaryota</taxon>
        <taxon>Fungi</taxon>
        <taxon>Dikarya</taxon>
        <taxon>Ascomycota</taxon>
        <taxon>Pezizomycotina</taxon>
        <taxon>Lecanoromycetes</taxon>
        <taxon>OSLEUM clade</taxon>
        <taxon>Ostropomycetidae</taxon>
        <taxon>Ostropales</taxon>
        <taxon>Graphidaceae</taxon>
        <taxon>Gomphilloideae</taxon>
        <taxon>Gomphillus</taxon>
    </lineage>
</organism>
<evidence type="ECO:0000256" key="1">
    <source>
        <dbReference type="SAM" id="SignalP"/>
    </source>
</evidence>
<dbReference type="Pfam" id="PF00024">
    <property type="entry name" value="PAN_1"/>
    <property type="match status" value="1"/>
</dbReference>
<protein>
    <recommendedName>
        <fullName evidence="2 3">Apple domain-containing protein</fullName>
    </recommendedName>
</protein>
<reference evidence="4" key="1">
    <citation type="submission" date="2021-03" db="EMBL/GenBank/DDBJ databases">
        <authorList>
            <person name="Tagirdzhanova G."/>
        </authorList>
    </citation>
    <scope>NUCLEOTIDE SEQUENCE</scope>
</reference>
<evidence type="ECO:0000259" key="3">
    <source>
        <dbReference type="Pfam" id="PF14295"/>
    </source>
</evidence>
<dbReference type="Pfam" id="PF14295">
    <property type="entry name" value="PAN_4"/>
    <property type="match status" value="1"/>
</dbReference>
<feature type="chain" id="PRO_5034897227" description="Apple domain-containing protein" evidence="1">
    <location>
        <begin position="17"/>
        <end position="384"/>
    </location>
</feature>